<dbReference type="Proteomes" id="UP001228905">
    <property type="component" value="Unassembled WGS sequence"/>
</dbReference>
<accession>A0ABU0IKV9</accession>
<feature type="transmembrane region" description="Helical" evidence="1">
    <location>
        <begin position="50"/>
        <end position="69"/>
    </location>
</feature>
<evidence type="ECO:0008006" key="4">
    <source>
        <dbReference type="Google" id="ProtNLM"/>
    </source>
</evidence>
<evidence type="ECO:0000256" key="1">
    <source>
        <dbReference type="SAM" id="Phobius"/>
    </source>
</evidence>
<feature type="transmembrane region" description="Helical" evidence="1">
    <location>
        <begin position="7"/>
        <end position="30"/>
    </location>
</feature>
<keyword evidence="1" id="KW-0472">Membrane</keyword>
<name>A0ABU0IKV9_9CAUL</name>
<feature type="transmembrane region" description="Helical" evidence="1">
    <location>
        <begin position="81"/>
        <end position="100"/>
    </location>
</feature>
<evidence type="ECO:0000313" key="2">
    <source>
        <dbReference type="EMBL" id="MDQ0462654.1"/>
    </source>
</evidence>
<reference evidence="2 3" key="1">
    <citation type="submission" date="2023-07" db="EMBL/GenBank/DDBJ databases">
        <title>Genomic Encyclopedia of Type Strains, Phase IV (KMG-IV): sequencing the most valuable type-strain genomes for metagenomic binning, comparative biology and taxonomic classification.</title>
        <authorList>
            <person name="Goeker M."/>
        </authorList>
    </citation>
    <scope>NUCLEOTIDE SEQUENCE [LARGE SCALE GENOMIC DNA]</scope>
    <source>
        <strain evidence="2 3">DSM 18695</strain>
    </source>
</reference>
<dbReference type="RefSeq" id="WP_307345278.1">
    <property type="nucleotide sequence ID" value="NZ_JAUSVS010000001.1"/>
</dbReference>
<feature type="transmembrane region" description="Helical" evidence="1">
    <location>
        <begin position="120"/>
        <end position="141"/>
    </location>
</feature>
<dbReference type="EMBL" id="JAUSVS010000001">
    <property type="protein sequence ID" value="MDQ0462654.1"/>
    <property type="molecule type" value="Genomic_DNA"/>
</dbReference>
<organism evidence="2 3">
    <name type="scientific">Caulobacter ginsengisoli</name>
    <dbReference type="NCBI Taxonomy" id="400775"/>
    <lineage>
        <taxon>Bacteria</taxon>
        <taxon>Pseudomonadati</taxon>
        <taxon>Pseudomonadota</taxon>
        <taxon>Alphaproteobacteria</taxon>
        <taxon>Caulobacterales</taxon>
        <taxon>Caulobacteraceae</taxon>
        <taxon>Caulobacter</taxon>
    </lineage>
</organism>
<keyword evidence="1" id="KW-0812">Transmembrane</keyword>
<keyword evidence="1" id="KW-1133">Transmembrane helix</keyword>
<gene>
    <name evidence="2" type="ORF">QO010_000402</name>
</gene>
<sequence>MIYLAWLIAGLLTAIAAIVFLWIMGLDFPFRSREALFGDLLGMHPITINLPGRAGALIVLAPLGIALVVVDQAIQPSSLNLLLLVPAALILLARGALAWMPFWRRPAGFETFNRLDRAVYGPLALLLGAGTAIVAIVPLFLR</sequence>
<protein>
    <recommendedName>
        <fullName evidence="4">DUF3995 domain-containing protein</fullName>
    </recommendedName>
</protein>
<evidence type="ECO:0000313" key="3">
    <source>
        <dbReference type="Proteomes" id="UP001228905"/>
    </source>
</evidence>
<proteinExistence type="predicted"/>
<keyword evidence="3" id="KW-1185">Reference proteome</keyword>
<comment type="caution">
    <text evidence="2">The sequence shown here is derived from an EMBL/GenBank/DDBJ whole genome shotgun (WGS) entry which is preliminary data.</text>
</comment>